<name>A0A7K8NLI2_CASCA</name>
<evidence type="ECO:0000256" key="2">
    <source>
        <dbReference type="ARBA" id="ARBA00022737"/>
    </source>
</evidence>
<proteinExistence type="predicted"/>
<sequence length="377" mass="42982">LPAPRNLLSSPCLSAAFCDAFNFFPQDPDGNINLHSLQVTAEELGISLTSQEANDELVYADADRDGKVNFSDFLTTVTDNKHFMQAMVPEKNYTGNFGSVKATGILLFEVLSKLVELAALPQRSLLEIVRYYQQKFVNCTGQKAWKDSDSLMYCRKKHCKIRKDQAYVSSFVNAARISFMNDKDLVAYVESLKACVPLSDSPYAQVPIFPLIPKQEAVIAGRPKQDLQKLERQRRNEPIASFESHFFHKRNWMQEATALKPPADFRKQRSSPGVDSELLNKPCHLTADKLGKTQADMKRAMQLYRQDLALHERARLLKLWRRIRGGQIGLETGSERFHHTFSIYSWSWNVCQELVTPSDLRKVDNELYRRSRGAGTQ</sequence>
<dbReference type="EMBL" id="VWPT01000173">
    <property type="protein sequence ID" value="NXE53761.1"/>
    <property type="molecule type" value="Genomic_DNA"/>
</dbReference>
<dbReference type="InterPro" id="IPR011992">
    <property type="entry name" value="EF-hand-dom_pair"/>
</dbReference>
<dbReference type="AlphaFoldDB" id="A0A7K8NLI2"/>
<dbReference type="Gene3D" id="1.10.238.10">
    <property type="entry name" value="EF-hand"/>
    <property type="match status" value="1"/>
</dbReference>
<dbReference type="InterPro" id="IPR018247">
    <property type="entry name" value="EF_Hand_1_Ca_BS"/>
</dbReference>
<keyword evidence="3" id="KW-0106">Calcium</keyword>
<feature type="non-terminal residue" evidence="4">
    <location>
        <position position="1"/>
    </location>
</feature>
<protein>
    <submittedName>
        <fullName evidence="4">EFCB3 protein</fullName>
    </submittedName>
</protein>
<keyword evidence="5" id="KW-1185">Reference proteome</keyword>
<dbReference type="SUPFAM" id="SSF47473">
    <property type="entry name" value="EF-hand"/>
    <property type="match status" value="1"/>
</dbReference>
<comment type="caution">
    <text evidence="4">The sequence shown here is derived from an EMBL/GenBank/DDBJ whole genome shotgun (WGS) entry which is preliminary data.</text>
</comment>
<keyword evidence="1" id="KW-0479">Metal-binding</keyword>
<gene>
    <name evidence="4" type="primary">Efcab3</name>
    <name evidence="4" type="ORF">CASCAS_R06777</name>
</gene>
<accession>A0A7K8NLI2</accession>
<dbReference type="Proteomes" id="UP000524187">
    <property type="component" value="Unassembled WGS sequence"/>
</dbReference>
<dbReference type="InterPro" id="IPR002048">
    <property type="entry name" value="EF_hand_dom"/>
</dbReference>
<evidence type="ECO:0000256" key="1">
    <source>
        <dbReference type="ARBA" id="ARBA00022723"/>
    </source>
</evidence>
<dbReference type="PANTHER" id="PTHR22656:SF1">
    <property type="entry name" value="EF-HAND CALCIUM-BINDING DOMAIN-CONTAINING PROTEIN 13"/>
    <property type="match status" value="1"/>
</dbReference>
<organism evidence="4 5">
    <name type="scientific">Casuarius casuarius</name>
    <name type="common">Southern cassowary</name>
    <name type="synonym">Struthio casuarius</name>
    <dbReference type="NCBI Taxonomy" id="8787"/>
    <lineage>
        <taxon>Eukaryota</taxon>
        <taxon>Metazoa</taxon>
        <taxon>Chordata</taxon>
        <taxon>Craniata</taxon>
        <taxon>Vertebrata</taxon>
        <taxon>Euteleostomi</taxon>
        <taxon>Archelosauria</taxon>
        <taxon>Archosauria</taxon>
        <taxon>Dinosauria</taxon>
        <taxon>Saurischia</taxon>
        <taxon>Theropoda</taxon>
        <taxon>Coelurosauria</taxon>
        <taxon>Aves</taxon>
        <taxon>Palaeognathae</taxon>
        <taxon>Casuariiformes</taxon>
        <taxon>Casuariidae</taxon>
        <taxon>Casuarius</taxon>
    </lineage>
</organism>
<dbReference type="CDD" id="cd00051">
    <property type="entry name" value="EFh"/>
    <property type="match status" value="1"/>
</dbReference>
<evidence type="ECO:0000256" key="3">
    <source>
        <dbReference type="ARBA" id="ARBA00022837"/>
    </source>
</evidence>
<evidence type="ECO:0000313" key="5">
    <source>
        <dbReference type="Proteomes" id="UP000524187"/>
    </source>
</evidence>
<dbReference type="GO" id="GO:0005509">
    <property type="term" value="F:calcium ion binding"/>
    <property type="evidence" value="ECO:0007669"/>
    <property type="project" value="InterPro"/>
</dbReference>
<dbReference type="PROSITE" id="PS00018">
    <property type="entry name" value="EF_HAND_1"/>
    <property type="match status" value="1"/>
</dbReference>
<dbReference type="PANTHER" id="PTHR22656">
    <property type="entry name" value="EF-HAND CALCIUM-BINDING DOMAIN-CONTAINING PROTEIN 13"/>
    <property type="match status" value="1"/>
</dbReference>
<feature type="non-terminal residue" evidence="4">
    <location>
        <position position="377"/>
    </location>
</feature>
<evidence type="ECO:0000313" key="4">
    <source>
        <dbReference type="EMBL" id="NXE53761.1"/>
    </source>
</evidence>
<reference evidence="4 5" key="1">
    <citation type="submission" date="2019-09" db="EMBL/GenBank/DDBJ databases">
        <title>Bird 10,000 Genomes (B10K) Project - Family phase.</title>
        <authorList>
            <person name="Zhang G."/>
        </authorList>
    </citation>
    <scope>NUCLEOTIDE SEQUENCE [LARGE SCALE GENOMIC DNA]</scope>
    <source>
        <strain evidence="4">B10K-LSUMZ-50683</strain>
        <tissue evidence="4">Muscle</tissue>
    </source>
</reference>
<keyword evidence="2" id="KW-0677">Repeat</keyword>